<dbReference type="InterPro" id="IPR008928">
    <property type="entry name" value="6-hairpin_glycosidase_sf"/>
</dbReference>
<keyword evidence="5 8" id="KW-0119">Carbohydrate metabolism</keyword>
<evidence type="ECO:0000256" key="7">
    <source>
        <dbReference type="ARBA" id="ARBA00023326"/>
    </source>
</evidence>
<feature type="domain" description="Glycoside hydrolase family 9" evidence="10">
    <location>
        <begin position="8"/>
        <end position="66"/>
    </location>
</feature>
<evidence type="ECO:0000256" key="8">
    <source>
        <dbReference type="PROSITE-ProRule" id="PRU10060"/>
    </source>
</evidence>
<dbReference type="InterPro" id="IPR001701">
    <property type="entry name" value="Glyco_hydro_9"/>
</dbReference>
<dbReference type="PROSITE" id="PS00698">
    <property type="entry name" value="GH9_3"/>
    <property type="match status" value="1"/>
</dbReference>
<evidence type="ECO:0000256" key="9">
    <source>
        <dbReference type="RuleBase" id="RU361166"/>
    </source>
</evidence>
<evidence type="ECO:0000256" key="5">
    <source>
        <dbReference type="ARBA" id="ARBA00023277"/>
    </source>
</evidence>
<reference evidence="11" key="1">
    <citation type="journal article" date="2021" name="Sci. Adv.">
        <title>The American lobster genome reveals insights on longevity, neural, and immune adaptations.</title>
        <authorList>
            <person name="Polinski J.M."/>
            <person name="Zimin A.V."/>
            <person name="Clark K.F."/>
            <person name="Kohn A.B."/>
            <person name="Sadowski N."/>
            <person name="Timp W."/>
            <person name="Ptitsyn A."/>
            <person name="Khanna P."/>
            <person name="Romanova D.Y."/>
            <person name="Williams P."/>
            <person name="Greenwood S.J."/>
            <person name="Moroz L.L."/>
            <person name="Walt D.R."/>
            <person name="Bodnar A.G."/>
        </authorList>
    </citation>
    <scope>NUCLEOTIDE SEQUENCE</scope>
    <source>
        <strain evidence="11">GMGI-L3</strain>
    </source>
</reference>
<sequence>IVAHDDMTTYRSWSGYGDELCWGALWLYRATGNEAYLTKARAAWDEFDLGTDAIQFSWDDKRAGCYGMVFLDMWGANRHCANVAYIALWAAQYGDQSKSDKYREWAQGQINILLGDSGHSFVDGTYSDDRNDYVHNEVACDYNAAFTGAIAALVELN</sequence>
<evidence type="ECO:0000256" key="4">
    <source>
        <dbReference type="ARBA" id="ARBA00023001"/>
    </source>
</evidence>
<comment type="catalytic activity">
    <reaction evidence="1 9">
        <text>Endohydrolysis of (1-&gt;4)-beta-D-glucosidic linkages in cellulose, lichenin and cereal beta-D-glucans.</text>
        <dbReference type="EC" id="3.2.1.4"/>
    </reaction>
</comment>
<dbReference type="GO" id="GO:0030245">
    <property type="term" value="P:cellulose catabolic process"/>
    <property type="evidence" value="ECO:0007669"/>
    <property type="project" value="UniProtKB-KW"/>
</dbReference>
<keyword evidence="3 8" id="KW-0378">Hydrolase</keyword>
<accession>A0A8J5TLL8</accession>
<evidence type="ECO:0000313" key="11">
    <source>
        <dbReference type="EMBL" id="KAG7174918.1"/>
    </source>
</evidence>
<organism evidence="11 12">
    <name type="scientific">Homarus americanus</name>
    <name type="common">American lobster</name>
    <dbReference type="NCBI Taxonomy" id="6706"/>
    <lineage>
        <taxon>Eukaryota</taxon>
        <taxon>Metazoa</taxon>
        <taxon>Ecdysozoa</taxon>
        <taxon>Arthropoda</taxon>
        <taxon>Crustacea</taxon>
        <taxon>Multicrustacea</taxon>
        <taxon>Malacostraca</taxon>
        <taxon>Eumalacostraca</taxon>
        <taxon>Eucarida</taxon>
        <taxon>Decapoda</taxon>
        <taxon>Pleocyemata</taxon>
        <taxon>Astacidea</taxon>
        <taxon>Nephropoidea</taxon>
        <taxon>Nephropidae</taxon>
        <taxon>Homarus</taxon>
    </lineage>
</organism>
<keyword evidence="4 9" id="KW-0136">Cellulose degradation</keyword>
<evidence type="ECO:0000256" key="3">
    <source>
        <dbReference type="ARBA" id="ARBA00022801"/>
    </source>
</evidence>
<dbReference type="Proteomes" id="UP000747542">
    <property type="component" value="Unassembled WGS sequence"/>
</dbReference>
<dbReference type="InterPro" id="IPR012341">
    <property type="entry name" value="6hp_glycosidase-like_sf"/>
</dbReference>
<dbReference type="SUPFAM" id="SSF48208">
    <property type="entry name" value="Six-hairpin glycosidases"/>
    <property type="match status" value="1"/>
</dbReference>
<keyword evidence="7 8" id="KW-0624">Polysaccharide degradation</keyword>
<feature type="active site" evidence="8">
    <location>
        <position position="128"/>
    </location>
</feature>
<proteinExistence type="inferred from homology"/>
<comment type="caution">
    <text evidence="11">The sequence shown here is derived from an EMBL/GenBank/DDBJ whole genome shotgun (WGS) entry which is preliminary data.</text>
</comment>
<dbReference type="PANTHER" id="PTHR22298">
    <property type="entry name" value="ENDO-1,4-BETA-GLUCANASE"/>
    <property type="match status" value="1"/>
</dbReference>
<dbReference type="AlphaFoldDB" id="A0A8J5TLL8"/>
<keyword evidence="12" id="KW-1185">Reference proteome</keyword>
<evidence type="ECO:0000259" key="10">
    <source>
        <dbReference type="Pfam" id="PF00759"/>
    </source>
</evidence>
<evidence type="ECO:0000256" key="6">
    <source>
        <dbReference type="ARBA" id="ARBA00023295"/>
    </source>
</evidence>
<feature type="non-terminal residue" evidence="11">
    <location>
        <position position="157"/>
    </location>
</feature>
<dbReference type="Pfam" id="PF00759">
    <property type="entry name" value="Glyco_hydro_9"/>
    <property type="match status" value="2"/>
</dbReference>
<feature type="active site" evidence="8">
    <location>
        <position position="137"/>
    </location>
</feature>
<keyword evidence="6 8" id="KW-0326">Glycosidase</keyword>
<name>A0A8J5TLL8_HOMAM</name>
<gene>
    <name evidence="11" type="primary">celD-L7</name>
    <name evidence="11" type="ORF">Hamer_G015113</name>
</gene>
<evidence type="ECO:0000313" key="12">
    <source>
        <dbReference type="Proteomes" id="UP000747542"/>
    </source>
</evidence>
<dbReference type="EMBL" id="JAHLQT010006356">
    <property type="protein sequence ID" value="KAG7174918.1"/>
    <property type="molecule type" value="Genomic_DNA"/>
</dbReference>
<dbReference type="EC" id="3.2.1.4" evidence="9"/>
<dbReference type="InterPro" id="IPR033126">
    <property type="entry name" value="Glyco_hydro_9_Asp/Glu_AS"/>
</dbReference>
<protein>
    <recommendedName>
        <fullName evidence="9">Endoglucanase</fullName>
        <ecNumber evidence="9">3.2.1.4</ecNumber>
    </recommendedName>
</protein>
<evidence type="ECO:0000256" key="1">
    <source>
        <dbReference type="ARBA" id="ARBA00000966"/>
    </source>
</evidence>
<feature type="domain" description="Glycoside hydrolase family 9" evidence="10">
    <location>
        <begin position="67"/>
        <end position="124"/>
    </location>
</feature>
<evidence type="ECO:0000256" key="2">
    <source>
        <dbReference type="ARBA" id="ARBA00007072"/>
    </source>
</evidence>
<comment type="similarity">
    <text evidence="2 8 9">Belongs to the glycosyl hydrolase 9 (cellulase E) family.</text>
</comment>
<dbReference type="GO" id="GO:0008810">
    <property type="term" value="F:cellulase activity"/>
    <property type="evidence" value="ECO:0007669"/>
    <property type="project" value="UniProtKB-EC"/>
</dbReference>
<dbReference type="Gene3D" id="1.50.10.10">
    <property type="match status" value="3"/>
</dbReference>